<dbReference type="EMBL" id="JBIQWL010000002">
    <property type="protein sequence ID" value="MFH8250433.1"/>
    <property type="molecule type" value="Genomic_DNA"/>
</dbReference>
<protein>
    <submittedName>
        <fullName evidence="2">Nuclear transport factor 2 family protein</fullName>
    </submittedName>
</protein>
<keyword evidence="3" id="KW-1185">Reference proteome</keyword>
<gene>
    <name evidence="2" type="ORF">ACH3VR_08735</name>
</gene>
<feature type="domain" description="SnoaL-like" evidence="1">
    <location>
        <begin position="26"/>
        <end position="110"/>
    </location>
</feature>
<organism evidence="2 3">
    <name type="scientific">Microbacterium alkaliflavum</name>
    <dbReference type="NCBI Taxonomy" id="3248839"/>
    <lineage>
        <taxon>Bacteria</taxon>
        <taxon>Bacillati</taxon>
        <taxon>Actinomycetota</taxon>
        <taxon>Actinomycetes</taxon>
        <taxon>Micrococcales</taxon>
        <taxon>Microbacteriaceae</taxon>
        <taxon>Microbacterium</taxon>
    </lineage>
</organism>
<dbReference type="InterPro" id="IPR032710">
    <property type="entry name" value="NTF2-like_dom_sf"/>
</dbReference>
<dbReference type="Gene3D" id="3.10.450.50">
    <property type="match status" value="1"/>
</dbReference>
<evidence type="ECO:0000259" key="1">
    <source>
        <dbReference type="Pfam" id="PF12680"/>
    </source>
</evidence>
<evidence type="ECO:0000313" key="2">
    <source>
        <dbReference type="EMBL" id="MFH8250433.1"/>
    </source>
</evidence>
<dbReference type="InterPro" id="IPR037401">
    <property type="entry name" value="SnoaL-like"/>
</dbReference>
<dbReference type="Pfam" id="PF12680">
    <property type="entry name" value="SnoaL_2"/>
    <property type="match status" value="1"/>
</dbReference>
<comment type="caution">
    <text evidence="2">The sequence shown here is derived from an EMBL/GenBank/DDBJ whole genome shotgun (WGS) entry which is preliminary data.</text>
</comment>
<dbReference type="Proteomes" id="UP001610861">
    <property type="component" value="Unassembled WGS sequence"/>
</dbReference>
<proteinExistence type="predicted"/>
<dbReference type="SUPFAM" id="SSF54427">
    <property type="entry name" value="NTF2-like"/>
    <property type="match status" value="1"/>
</dbReference>
<name>A0ABW7Q6H7_9MICO</name>
<accession>A0ABW7Q6H7</accession>
<dbReference type="RefSeq" id="WP_396640368.1">
    <property type="nucleotide sequence ID" value="NZ_JBIQWL010000002.1"/>
</dbReference>
<sequence>MSTVSELLHANLHDVFGNRDAGSRRRVVERIYAADVVFTDPEATLHGRQELEGKAAALLAEAPEEFDLVAEGLSYASETTGAMGWAFGPVGAPVVRGIDIIRVRDGVIVELETFFAAA</sequence>
<reference evidence="2 3" key="1">
    <citation type="submission" date="2024-09" db="EMBL/GenBank/DDBJ databases">
        <authorList>
            <person name="Pan X."/>
        </authorList>
    </citation>
    <scope>NUCLEOTIDE SEQUENCE [LARGE SCALE GENOMIC DNA]</scope>
    <source>
        <strain evidence="2 3">B2969</strain>
    </source>
</reference>
<evidence type="ECO:0000313" key="3">
    <source>
        <dbReference type="Proteomes" id="UP001610861"/>
    </source>
</evidence>